<comment type="caution">
    <text evidence="7">The sequence shown here is derived from an EMBL/GenBank/DDBJ whole genome shotgun (WGS) entry which is preliminary data.</text>
</comment>
<dbReference type="PANTHER" id="PTHR42789:SF1">
    <property type="entry name" value="D-ISOMER SPECIFIC 2-HYDROXYACID DEHYDROGENASE FAMILY PROTEIN (AFU_ORTHOLOGUE AFUA_6G10090)"/>
    <property type="match status" value="1"/>
</dbReference>
<dbReference type="GO" id="GO:0016616">
    <property type="term" value="F:oxidoreductase activity, acting on the CH-OH group of donors, NAD or NADP as acceptor"/>
    <property type="evidence" value="ECO:0007669"/>
    <property type="project" value="InterPro"/>
</dbReference>
<dbReference type="InterPro" id="IPR006140">
    <property type="entry name" value="D-isomer_DH_NAD-bd"/>
</dbReference>
<feature type="domain" description="D-isomer specific 2-hydroxyacid dehydrogenase NAD-binding" evidence="6">
    <location>
        <begin position="111"/>
        <end position="285"/>
    </location>
</feature>
<proteinExistence type="inferred from homology"/>
<dbReference type="CDD" id="cd12169">
    <property type="entry name" value="PGDH_like_1"/>
    <property type="match status" value="1"/>
</dbReference>
<evidence type="ECO:0000313" key="7">
    <source>
        <dbReference type="EMBL" id="PVY68228.1"/>
    </source>
</evidence>
<dbReference type="Gene3D" id="3.40.50.720">
    <property type="entry name" value="NAD(P)-binding Rossmann-like Domain"/>
    <property type="match status" value="2"/>
</dbReference>
<dbReference type="InterPro" id="IPR050857">
    <property type="entry name" value="D-2-hydroxyacid_DH"/>
</dbReference>
<dbReference type="Pfam" id="PF02826">
    <property type="entry name" value="2-Hacid_dh_C"/>
    <property type="match status" value="1"/>
</dbReference>
<evidence type="ECO:0000256" key="2">
    <source>
        <dbReference type="ARBA" id="ARBA00023002"/>
    </source>
</evidence>
<comment type="similarity">
    <text evidence="1 4">Belongs to the D-isomer specific 2-hydroxyacid dehydrogenase family.</text>
</comment>
<evidence type="ECO:0000256" key="3">
    <source>
        <dbReference type="ARBA" id="ARBA00023027"/>
    </source>
</evidence>
<dbReference type="PANTHER" id="PTHR42789">
    <property type="entry name" value="D-ISOMER SPECIFIC 2-HYDROXYACID DEHYDROGENASE FAMILY PROTEIN (AFU_ORTHOLOGUE AFUA_6G10090)"/>
    <property type="match status" value="1"/>
</dbReference>
<evidence type="ECO:0000259" key="6">
    <source>
        <dbReference type="Pfam" id="PF02826"/>
    </source>
</evidence>
<keyword evidence="8" id="KW-1185">Reference proteome</keyword>
<accession>A0A2U1CQR0</accession>
<keyword evidence="2 4" id="KW-0560">Oxidoreductase</keyword>
<dbReference type="SUPFAM" id="SSF52283">
    <property type="entry name" value="Formate/glycerate dehydrogenase catalytic domain-like"/>
    <property type="match status" value="1"/>
</dbReference>
<evidence type="ECO:0000256" key="1">
    <source>
        <dbReference type="ARBA" id="ARBA00005854"/>
    </source>
</evidence>
<dbReference type="Proteomes" id="UP000246145">
    <property type="component" value="Unassembled WGS sequence"/>
</dbReference>
<dbReference type="OrthoDB" id="9805416at2"/>
<evidence type="ECO:0000259" key="5">
    <source>
        <dbReference type="Pfam" id="PF00389"/>
    </source>
</evidence>
<sequence>MHIIIPDDYQDCVRYLSCFEKLLGHSVQVFHDSPKDLASLASRFALAEALVLTRERTEISAALLQQLPRLRLISQTGRAGSHIDVEACTRHGVAVAETSSTGVATAELAWALILASRRHLLAEANRLRDGLWQGYLGSKLQGSTLGIWGYGRIGRQVAAYGRAFGMRVWVWGSEGSRARAVQEGHEAAPSREAFFAESDVLSLHLRLLRETRGLVTRKDLQRMKPSALFVNTSRAELLQPQALESAVRQGRPGFAAIDVYESEPVLGARHPLLHLPNVLCTPHIGFVERDNYESFYGQAFDNILCYLQGEHGRLLNPQALNHLKQQQAPLGVAAR</sequence>
<dbReference type="RefSeq" id="WP_017524781.1">
    <property type="nucleotide sequence ID" value="NZ_JACCEX010000001.1"/>
</dbReference>
<keyword evidence="3" id="KW-0520">NAD</keyword>
<evidence type="ECO:0000313" key="8">
    <source>
        <dbReference type="Proteomes" id="UP000246145"/>
    </source>
</evidence>
<organism evidence="7 8">
    <name type="scientific">Pusillimonas noertemannii</name>
    <dbReference type="NCBI Taxonomy" id="305977"/>
    <lineage>
        <taxon>Bacteria</taxon>
        <taxon>Pseudomonadati</taxon>
        <taxon>Pseudomonadota</taxon>
        <taxon>Betaproteobacteria</taxon>
        <taxon>Burkholderiales</taxon>
        <taxon>Alcaligenaceae</taxon>
        <taxon>Pusillimonas</taxon>
    </lineage>
</organism>
<dbReference type="InterPro" id="IPR006139">
    <property type="entry name" value="D-isomer_2_OHA_DH_cat_dom"/>
</dbReference>
<feature type="domain" description="D-isomer specific 2-hydroxyacid dehydrogenase catalytic" evidence="5">
    <location>
        <begin position="24"/>
        <end position="310"/>
    </location>
</feature>
<reference evidence="7 8" key="1">
    <citation type="submission" date="2018-04" db="EMBL/GenBank/DDBJ databases">
        <title>Genomic Encyclopedia of Type Strains, Phase IV (KMG-IV): sequencing the most valuable type-strain genomes for metagenomic binning, comparative biology and taxonomic classification.</title>
        <authorList>
            <person name="Goeker M."/>
        </authorList>
    </citation>
    <scope>NUCLEOTIDE SEQUENCE [LARGE SCALE GENOMIC DNA]</scope>
    <source>
        <strain evidence="7 8">DSM 10065</strain>
    </source>
</reference>
<dbReference type="SUPFAM" id="SSF51735">
    <property type="entry name" value="NAD(P)-binding Rossmann-fold domains"/>
    <property type="match status" value="1"/>
</dbReference>
<protein>
    <submittedName>
        <fullName evidence="7">D-3-phosphoglycerate dehydrogenase</fullName>
    </submittedName>
</protein>
<dbReference type="AlphaFoldDB" id="A0A2U1CQR0"/>
<dbReference type="GO" id="GO:0051287">
    <property type="term" value="F:NAD binding"/>
    <property type="evidence" value="ECO:0007669"/>
    <property type="project" value="InterPro"/>
</dbReference>
<evidence type="ECO:0000256" key="4">
    <source>
        <dbReference type="RuleBase" id="RU003719"/>
    </source>
</evidence>
<dbReference type="STRING" id="1231391.GCA_000308195_02428"/>
<dbReference type="InterPro" id="IPR036291">
    <property type="entry name" value="NAD(P)-bd_dom_sf"/>
</dbReference>
<dbReference type="Pfam" id="PF00389">
    <property type="entry name" value="2-Hacid_dh"/>
    <property type="match status" value="1"/>
</dbReference>
<name>A0A2U1CQR0_9BURK</name>
<dbReference type="EMBL" id="QEKO01000001">
    <property type="protein sequence ID" value="PVY68228.1"/>
    <property type="molecule type" value="Genomic_DNA"/>
</dbReference>
<gene>
    <name evidence="7" type="ORF">C7440_0619</name>
</gene>